<keyword evidence="2" id="KW-1185">Reference proteome</keyword>
<comment type="caution">
    <text evidence="1">The sequence shown here is derived from an EMBL/GenBank/DDBJ whole genome shotgun (WGS) entry which is preliminary data.</text>
</comment>
<dbReference type="EMBL" id="JBAWTH010000016">
    <property type="protein sequence ID" value="KAL2288533.1"/>
    <property type="molecule type" value="Genomic_DNA"/>
</dbReference>
<evidence type="ECO:0000313" key="1">
    <source>
        <dbReference type="EMBL" id="KAL2288533.1"/>
    </source>
</evidence>
<reference evidence="1 2" key="1">
    <citation type="submission" date="2024-03" db="EMBL/GenBank/DDBJ databases">
        <title>A high-quality draft genome sequence of Diaporthe vaccinii, a causative agent of upright dieback and viscid rot disease in cranberry plants.</title>
        <authorList>
            <person name="Sarrasin M."/>
            <person name="Lang B.F."/>
            <person name="Burger G."/>
        </authorList>
    </citation>
    <scope>NUCLEOTIDE SEQUENCE [LARGE SCALE GENOMIC DNA]</scope>
    <source>
        <strain evidence="1 2">IS7</strain>
    </source>
</reference>
<name>A0ABR4F1G6_9PEZI</name>
<dbReference type="Proteomes" id="UP001600888">
    <property type="component" value="Unassembled WGS sequence"/>
</dbReference>
<evidence type="ECO:0000313" key="2">
    <source>
        <dbReference type="Proteomes" id="UP001600888"/>
    </source>
</evidence>
<accession>A0ABR4F1G6</accession>
<sequence length="71" mass="8018">MAVRTPPVSATTSGREWILGSSNSIYSIPGQLLERHHAFLDSTPYVPAYLHCTARQPQTSKRVSRLRHEAW</sequence>
<organism evidence="1 2">
    <name type="scientific">Diaporthe vaccinii</name>
    <dbReference type="NCBI Taxonomy" id="105482"/>
    <lineage>
        <taxon>Eukaryota</taxon>
        <taxon>Fungi</taxon>
        <taxon>Dikarya</taxon>
        <taxon>Ascomycota</taxon>
        <taxon>Pezizomycotina</taxon>
        <taxon>Sordariomycetes</taxon>
        <taxon>Sordariomycetidae</taxon>
        <taxon>Diaporthales</taxon>
        <taxon>Diaporthaceae</taxon>
        <taxon>Diaporthe</taxon>
        <taxon>Diaporthe eres species complex</taxon>
    </lineage>
</organism>
<proteinExistence type="predicted"/>
<gene>
    <name evidence="1" type="ORF">FJTKL_03903</name>
</gene>
<protein>
    <submittedName>
        <fullName evidence="1">Uncharacterized protein</fullName>
    </submittedName>
</protein>